<dbReference type="Proteomes" id="UP000586254">
    <property type="component" value="Unassembled WGS sequence"/>
</dbReference>
<keyword evidence="2" id="KW-0479">Metal-binding</keyword>
<accession>A0A1I5HDQ3</accession>
<name>A0A1I5HDQ3_9FIRM</name>
<comment type="similarity">
    <text evidence="1">Belongs to the methylamine corrinoid protein family.</text>
</comment>
<dbReference type="Pfam" id="PF02310">
    <property type="entry name" value="B12-binding"/>
    <property type="match status" value="1"/>
</dbReference>
<comment type="caution">
    <text evidence="6">The sequence shown here is derived from an EMBL/GenBank/DDBJ whole genome shotgun (WGS) entry which is preliminary data.</text>
</comment>
<dbReference type="PANTHER" id="PTHR45833:SF1">
    <property type="entry name" value="METHIONINE SYNTHASE"/>
    <property type="match status" value="1"/>
</dbReference>
<evidence type="ECO:0000256" key="2">
    <source>
        <dbReference type="ARBA" id="ARBA00022723"/>
    </source>
</evidence>
<dbReference type="GO" id="GO:0008705">
    <property type="term" value="F:methionine synthase activity"/>
    <property type="evidence" value="ECO:0007669"/>
    <property type="project" value="TreeGrafter"/>
</dbReference>
<evidence type="ECO:0000259" key="5">
    <source>
        <dbReference type="PROSITE" id="PS51337"/>
    </source>
</evidence>
<dbReference type="AlphaFoldDB" id="A0A1I5HDQ3"/>
<reference evidence="6 7" key="1">
    <citation type="submission" date="2020-07" db="EMBL/GenBank/DDBJ databases">
        <title>Organ Donor 1.</title>
        <authorList>
            <person name="Marsh A.J."/>
            <person name="Azcarate-Peril M.A."/>
        </authorList>
    </citation>
    <scope>NUCLEOTIDE SEQUENCE [LARGE SCALE GENOMIC DNA]</scope>
    <source>
        <strain evidence="6 7">AMC0717</strain>
    </source>
</reference>
<evidence type="ECO:0000313" key="6">
    <source>
        <dbReference type="EMBL" id="NZA36942.1"/>
    </source>
</evidence>
<dbReference type="CDD" id="cd02070">
    <property type="entry name" value="corrinoid_protein_B12-BD"/>
    <property type="match status" value="1"/>
</dbReference>
<dbReference type="Gene3D" id="3.40.50.280">
    <property type="entry name" value="Cobalamin-binding domain"/>
    <property type="match status" value="1"/>
</dbReference>
<dbReference type="EMBL" id="JACCKS010000002">
    <property type="protein sequence ID" value="NZA36942.1"/>
    <property type="molecule type" value="Genomic_DNA"/>
</dbReference>
<organism evidence="6 7">
    <name type="scientific">Eubacterium callanderi</name>
    <dbReference type="NCBI Taxonomy" id="53442"/>
    <lineage>
        <taxon>Bacteria</taxon>
        <taxon>Bacillati</taxon>
        <taxon>Bacillota</taxon>
        <taxon>Clostridia</taxon>
        <taxon>Eubacteriales</taxon>
        <taxon>Eubacteriaceae</taxon>
        <taxon>Eubacterium</taxon>
    </lineage>
</organism>
<dbReference type="GO" id="GO:0005829">
    <property type="term" value="C:cytosol"/>
    <property type="evidence" value="ECO:0007669"/>
    <property type="project" value="TreeGrafter"/>
</dbReference>
<dbReference type="InterPro" id="IPR050554">
    <property type="entry name" value="Met_Synthase/Corrinoid"/>
</dbReference>
<keyword evidence="3" id="KW-0170">Cobalt</keyword>
<protein>
    <submittedName>
        <fullName evidence="6">Corrinoid protein</fullName>
    </submittedName>
</protein>
<evidence type="ECO:0000313" key="7">
    <source>
        <dbReference type="Proteomes" id="UP000586254"/>
    </source>
</evidence>
<dbReference type="SMART" id="SM01018">
    <property type="entry name" value="B12-binding_2"/>
    <property type="match status" value="1"/>
</dbReference>
<dbReference type="RefSeq" id="WP_090411364.1">
    <property type="nucleotide sequence ID" value="NZ_FOWI01000002.1"/>
</dbReference>
<dbReference type="GO" id="GO:0046653">
    <property type="term" value="P:tetrahydrofolate metabolic process"/>
    <property type="evidence" value="ECO:0007669"/>
    <property type="project" value="TreeGrafter"/>
</dbReference>
<feature type="domain" description="B12-binding N-terminal" evidence="5">
    <location>
        <begin position="1"/>
        <end position="87"/>
    </location>
</feature>
<dbReference type="GO" id="GO:0050667">
    <property type="term" value="P:homocysteine metabolic process"/>
    <property type="evidence" value="ECO:0007669"/>
    <property type="project" value="TreeGrafter"/>
</dbReference>
<dbReference type="PROSITE" id="PS51337">
    <property type="entry name" value="B12_BINDING_NTER"/>
    <property type="match status" value="1"/>
</dbReference>
<dbReference type="InterPro" id="IPR003759">
    <property type="entry name" value="Cbl-bd_cap"/>
</dbReference>
<evidence type="ECO:0000256" key="3">
    <source>
        <dbReference type="ARBA" id="ARBA00023285"/>
    </source>
</evidence>
<dbReference type="PROSITE" id="PS51332">
    <property type="entry name" value="B12_BINDING"/>
    <property type="match status" value="1"/>
</dbReference>
<dbReference type="Pfam" id="PF02607">
    <property type="entry name" value="B12-binding_2"/>
    <property type="match status" value="1"/>
</dbReference>
<dbReference type="GO" id="GO:0046872">
    <property type="term" value="F:metal ion binding"/>
    <property type="evidence" value="ECO:0007669"/>
    <property type="project" value="UniProtKB-KW"/>
</dbReference>
<dbReference type="SUPFAM" id="SSF52242">
    <property type="entry name" value="Cobalamin (vitamin B12)-binding domain"/>
    <property type="match status" value="1"/>
</dbReference>
<evidence type="ECO:0000259" key="4">
    <source>
        <dbReference type="PROSITE" id="PS51332"/>
    </source>
</evidence>
<dbReference type="FunFam" id="3.40.50.280:FF:000003">
    <property type="entry name" value="Dimethylamine methyltransferase corrinoid protein"/>
    <property type="match status" value="1"/>
</dbReference>
<proteinExistence type="inferred from homology"/>
<dbReference type="SUPFAM" id="SSF47644">
    <property type="entry name" value="Methionine synthase domain"/>
    <property type="match status" value="1"/>
</dbReference>
<dbReference type="Gene3D" id="1.10.1240.10">
    <property type="entry name" value="Methionine synthase domain"/>
    <property type="match status" value="1"/>
</dbReference>
<dbReference type="InterPro" id="IPR006158">
    <property type="entry name" value="Cobalamin-bd"/>
</dbReference>
<evidence type="ECO:0000256" key="1">
    <source>
        <dbReference type="ARBA" id="ARBA00010854"/>
    </source>
</evidence>
<gene>
    <name evidence="6" type="ORF">H0N91_02000</name>
</gene>
<dbReference type="InterPro" id="IPR036724">
    <property type="entry name" value="Cobalamin-bd_sf"/>
</dbReference>
<dbReference type="GO" id="GO:0031419">
    <property type="term" value="F:cobalamin binding"/>
    <property type="evidence" value="ECO:0007669"/>
    <property type="project" value="InterPro"/>
</dbReference>
<dbReference type="InterPro" id="IPR036594">
    <property type="entry name" value="Meth_synthase_dom"/>
</dbReference>
<dbReference type="PANTHER" id="PTHR45833">
    <property type="entry name" value="METHIONINE SYNTHASE"/>
    <property type="match status" value="1"/>
</dbReference>
<sequence>MNLLDQIKNAVYEGLEDETSAMVQAAVDKGTSPQAILDTMMEAMEMVGEEFKNEELYIPEVLCSCYAMQNGSEVLKPLLLENQQTATGTIVLGSVKGDMHDIGKNLVKMMFEGRGFKVVDIGIDVPEERFVEAAVKEKADIVACSALLTTTMPEIPKIVKAFEDAGVREQFKIMIGGAPITQDFCDKTGCDAFAKDAGSAAETAVQICRN</sequence>
<feature type="domain" description="B12-binding" evidence="4">
    <location>
        <begin position="87"/>
        <end position="210"/>
    </location>
</feature>